<evidence type="ECO:0000259" key="3">
    <source>
        <dbReference type="PROSITE" id="PS50056"/>
    </source>
</evidence>
<evidence type="ECO:0000313" key="4">
    <source>
        <dbReference type="EnsemblMetazoa" id="XP_022653459"/>
    </source>
</evidence>
<evidence type="ECO:0008006" key="6">
    <source>
        <dbReference type="Google" id="ProtNLM"/>
    </source>
</evidence>
<dbReference type="PROSITE" id="PS50056">
    <property type="entry name" value="TYR_PHOSPHATASE_2"/>
    <property type="match status" value="1"/>
</dbReference>
<dbReference type="FunCoup" id="A0A7M7M6N0">
    <property type="interactions" value="1099"/>
</dbReference>
<dbReference type="PROSITE" id="PS50054">
    <property type="entry name" value="TYR_PHOSPHATASE_DUAL"/>
    <property type="match status" value="1"/>
</dbReference>
<dbReference type="InterPro" id="IPR020422">
    <property type="entry name" value="TYR_PHOSPHATASE_DUAL_dom"/>
</dbReference>
<organism evidence="4 5">
    <name type="scientific">Varroa destructor</name>
    <name type="common">Honeybee mite</name>
    <dbReference type="NCBI Taxonomy" id="109461"/>
    <lineage>
        <taxon>Eukaryota</taxon>
        <taxon>Metazoa</taxon>
        <taxon>Ecdysozoa</taxon>
        <taxon>Arthropoda</taxon>
        <taxon>Chelicerata</taxon>
        <taxon>Arachnida</taxon>
        <taxon>Acari</taxon>
        <taxon>Parasitiformes</taxon>
        <taxon>Mesostigmata</taxon>
        <taxon>Gamasina</taxon>
        <taxon>Dermanyssoidea</taxon>
        <taxon>Varroidae</taxon>
        <taxon>Varroa</taxon>
    </lineage>
</organism>
<dbReference type="GeneID" id="111247137"/>
<dbReference type="Gene3D" id="3.90.190.10">
    <property type="entry name" value="Protein tyrosine phosphatase superfamily"/>
    <property type="match status" value="1"/>
</dbReference>
<dbReference type="InParanoid" id="A0A7M7M6N0"/>
<reference evidence="4" key="1">
    <citation type="submission" date="2021-01" db="UniProtKB">
        <authorList>
            <consortium name="EnsemblMetazoa"/>
        </authorList>
    </citation>
    <scope>IDENTIFICATION</scope>
</reference>
<feature type="domain" description="Tyrosine-protein phosphatase" evidence="2">
    <location>
        <begin position="75"/>
        <end position="228"/>
    </location>
</feature>
<feature type="region of interest" description="Disordered" evidence="1">
    <location>
        <begin position="1"/>
        <end position="33"/>
    </location>
</feature>
<name>A0A7M7M6N0_VARDE</name>
<dbReference type="Pfam" id="PF22785">
    <property type="entry name" value="Tc-R-P"/>
    <property type="match status" value="1"/>
</dbReference>
<proteinExistence type="predicted"/>
<feature type="compositionally biased region" description="Pro residues" evidence="1">
    <location>
        <begin position="1"/>
        <end position="11"/>
    </location>
</feature>
<evidence type="ECO:0000259" key="2">
    <source>
        <dbReference type="PROSITE" id="PS50054"/>
    </source>
</evidence>
<dbReference type="InterPro" id="IPR000387">
    <property type="entry name" value="Tyr_Pase_dom"/>
</dbReference>
<sequence length="242" mass="26379">MTASAPSPPALPAITTAPPHSVRSLSSPPVQELHTPSVKCGVLVSPVSGPGGAMRQKGSLSLGGMGIMGGLQRPGPSEFVYKGYNFLVTDRPTDATLPSYVEELKRRQVTDVVRVCEPTYQTELLEKEGIKVHDLQFEDGSPPPARIVEEWLDLIRNRFKERPDACVAVHCVAGLGRAPVLVALTLIELGMKYEDAVEFIRSRRRGAFNAKQLSYLEKYRAKSRLKQRGNSAGNGPQVCCIQ</sequence>
<dbReference type="Proteomes" id="UP000594260">
    <property type="component" value="Unplaced"/>
</dbReference>
<dbReference type="FunFam" id="3.90.190.10:FF:000081">
    <property type="entry name" value="Tyrosine phosphatase type IVA"/>
    <property type="match status" value="1"/>
</dbReference>
<dbReference type="OrthoDB" id="5632at2759"/>
<dbReference type="InterPro" id="IPR029021">
    <property type="entry name" value="Prot-tyrosine_phosphatase-like"/>
</dbReference>
<dbReference type="OMA" id="HATFNSK"/>
<evidence type="ECO:0000313" key="5">
    <source>
        <dbReference type="Proteomes" id="UP000594260"/>
    </source>
</evidence>
<dbReference type="AlphaFoldDB" id="A0A7M7M6N0"/>
<dbReference type="KEGG" id="vde:111247137"/>
<protein>
    <recommendedName>
        <fullName evidence="6">Protein tyrosine phosphatase type IVA 1</fullName>
    </recommendedName>
</protein>
<dbReference type="InterPro" id="IPR003595">
    <property type="entry name" value="Tyr_Pase_cat"/>
</dbReference>
<dbReference type="RefSeq" id="XP_022653459.1">
    <property type="nucleotide sequence ID" value="XM_022797724.1"/>
</dbReference>
<dbReference type="EnsemblMetazoa" id="XM_022797724">
    <property type="protein sequence ID" value="XP_022653459"/>
    <property type="gene ID" value="LOC111247137"/>
</dbReference>
<dbReference type="InterPro" id="IPR050561">
    <property type="entry name" value="PTP"/>
</dbReference>
<accession>A0A7M7M6N0</accession>
<dbReference type="CDD" id="cd14500">
    <property type="entry name" value="PTP-IVa"/>
    <property type="match status" value="1"/>
</dbReference>
<feature type="domain" description="Tyrosine specific protein phosphatases" evidence="3">
    <location>
        <begin position="149"/>
        <end position="215"/>
    </location>
</feature>
<keyword evidence="5" id="KW-1185">Reference proteome</keyword>
<evidence type="ECO:0000256" key="1">
    <source>
        <dbReference type="SAM" id="MobiDB-lite"/>
    </source>
</evidence>
<dbReference type="PANTHER" id="PTHR23339">
    <property type="entry name" value="TYROSINE SPECIFIC PROTEIN PHOSPHATASE AND DUAL SPECIFICITY PROTEIN PHOSPHATASE"/>
    <property type="match status" value="1"/>
</dbReference>
<dbReference type="SMART" id="SM00404">
    <property type="entry name" value="PTPc_motif"/>
    <property type="match status" value="1"/>
</dbReference>
<dbReference type="SUPFAM" id="SSF52799">
    <property type="entry name" value="(Phosphotyrosine protein) phosphatases II"/>
    <property type="match status" value="1"/>
</dbReference>